<evidence type="ECO:0000256" key="1">
    <source>
        <dbReference type="SAM" id="MobiDB-lite"/>
    </source>
</evidence>
<reference evidence="3 4" key="1">
    <citation type="submission" date="2016-07" db="EMBL/GenBank/DDBJ databases">
        <title>Pervasive Adenine N6-methylation of Active Genes in Fungi.</title>
        <authorList>
            <consortium name="DOE Joint Genome Institute"/>
            <person name="Mondo S.J."/>
            <person name="Dannebaum R.O."/>
            <person name="Kuo R.C."/>
            <person name="Labutti K."/>
            <person name="Haridas S."/>
            <person name="Kuo A."/>
            <person name="Salamov A."/>
            <person name="Ahrendt S.R."/>
            <person name="Lipzen A."/>
            <person name="Sullivan W."/>
            <person name="Andreopoulos W.B."/>
            <person name="Clum A."/>
            <person name="Lindquist E."/>
            <person name="Daum C."/>
            <person name="Ramamoorthy G.K."/>
            <person name="Gryganskyi A."/>
            <person name="Culley D."/>
            <person name="Magnuson J.K."/>
            <person name="James T.Y."/>
            <person name="O'Malley M.A."/>
            <person name="Stajich J.E."/>
            <person name="Spatafora J.W."/>
            <person name="Visel A."/>
            <person name="Grigoriev I.V."/>
        </authorList>
    </citation>
    <scope>NUCLEOTIDE SEQUENCE [LARGE SCALE GENOMIC DNA]</scope>
    <source>
        <strain evidence="3 4">PL171</strain>
    </source>
</reference>
<dbReference type="OrthoDB" id="2419400at2759"/>
<name>A0A1Y2HBP6_9FUNG</name>
<dbReference type="CDD" id="cd07389">
    <property type="entry name" value="MPP_PhoD"/>
    <property type="match status" value="1"/>
</dbReference>
<dbReference type="GO" id="GO:0016020">
    <property type="term" value="C:membrane"/>
    <property type="evidence" value="ECO:0007669"/>
    <property type="project" value="TreeGrafter"/>
</dbReference>
<dbReference type="InterPro" id="IPR018946">
    <property type="entry name" value="PhoD-like_MPP"/>
</dbReference>
<dbReference type="STRING" id="765915.A0A1Y2HBP6"/>
<dbReference type="AlphaFoldDB" id="A0A1Y2HBP6"/>
<sequence length="639" mass="71801">MSFFSKLSGSLKDLTEQVTNEVSKLTTKDNAGGAQPAAAAAHGQGNGHHAAGQHQHQQHGGLRFVQPAPESRAPFVGPFIKFVTTDLQANANRYSILVVVKPGSNDAPFLRMSLGGALGVPILLDQYADHKFWRIDVAVPLQPHPQQVMYSVNYGPDNVFHIPGRDEPYRWMFHSCNGFSSDVVEEEKAALNGIKPLWTDVMREHAKQPFHAQMGGGDQVYMDEVWNSATLKPWIENPNKEYKKTAPYTEEMNREVHKFYFDEYMKHFQLDGFREALAQIPFNFTWDDHDIFDGYGSYPEYLRCSPVMQNMFVAAQRFYLLFQHHTNLQLARQDGYLGVHGHSAVKQYGPYMAFVTVDVRTERTLTQICSPESWELVWQAIERLAPTTRHIIWGATIPLVWPRMMGEGAIEYAGTAMLKITSAMDGIASLVSGEKKSKEGRSEIVKLFQKSAVYTNVLNSLGEPELLDDLNDHWTAENHVAERTKAIERFQEISRRRGNCRVTFLSGDVHCCGVGKLYSSDPSLRSDETKDHRLMMQVVSSAIGNKAPPGAVITILHKSAAELDMDQHTKEAMVPLFLEDLAGQPLQDQYVYGARNWCRVTVPQSRPDSLMFEIMVEKVQGDPNGETKPYGVIVPGLAL</sequence>
<organism evidence="3 4">
    <name type="scientific">Catenaria anguillulae PL171</name>
    <dbReference type="NCBI Taxonomy" id="765915"/>
    <lineage>
        <taxon>Eukaryota</taxon>
        <taxon>Fungi</taxon>
        <taxon>Fungi incertae sedis</taxon>
        <taxon>Blastocladiomycota</taxon>
        <taxon>Blastocladiomycetes</taxon>
        <taxon>Blastocladiales</taxon>
        <taxon>Catenariaceae</taxon>
        <taxon>Catenaria</taxon>
    </lineage>
</organism>
<comment type="caution">
    <text evidence="3">The sequence shown here is derived from an EMBL/GenBank/DDBJ whole genome shotgun (WGS) entry which is preliminary data.</text>
</comment>
<evidence type="ECO:0000259" key="2">
    <source>
        <dbReference type="Pfam" id="PF19050"/>
    </source>
</evidence>
<dbReference type="PANTHER" id="PTHR46689:SF1">
    <property type="entry name" value="PHOD-LIKE PHOSPHATASE DOMAIN-CONTAINING PROTEIN"/>
    <property type="match status" value="1"/>
</dbReference>
<evidence type="ECO:0000313" key="3">
    <source>
        <dbReference type="EMBL" id="ORZ31414.1"/>
    </source>
</evidence>
<feature type="domain" description="PhoD-like phosphatase" evidence="2">
    <location>
        <begin position="163"/>
        <end position="602"/>
    </location>
</feature>
<dbReference type="InterPro" id="IPR043904">
    <property type="entry name" value="PhoD_2-like"/>
</dbReference>
<dbReference type="Pfam" id="PF19050">
    <property type="entry name" value="PhoD_2"/>
    <property type="match status" value="1"/>
</dbReference>
<dbReference type="Gene3D" id="3.60.21.70">
    <property type="entry name" value="PhoD-like phosphatase"/>
    <property type="match status" value="1"/>
</dbReference>
<dbReference type="EMBL" id="MCFL01000060">
    <property type="protein sequence ID" value="ORZ31414.1"/>
    <property type="molecule type" value="Genomic_DNA"/>
</dbReference>
<protein>
    <recommendedName>
        <fullName evidence="2">PhoD-like phosphatase domain-containing protein</fullName>
    </recommendedName>
</protein>
<gene>
    <name evidence="3" type="ORF">BCR44DRAFT_1516123</name>
</gene>
<keyword evidence="4" id="KW-1185">Reference proteome</keyword>
<feature type="compositionally biased region" description="Low complexity" evidence="1">
    <location>
        <begin position="31"/>
        <end position="61"/>
    </location>
</feature>
<proteinExistence type="predicted"/>
<dbReference type="InterPro" id="IPR038607">
    <property type="entry name" value="PhoD-like_sf"/>
</dbReference>
<dbReference type="PANTHER" id="PTHR46689">
    <property type="entry name" value="MEMBRANE PROTEIN, PUTATIVE-RELATED"/>
    <property type="match status" value="1"/>
</dbReference>
<accession>A0A1Y2HBP6</accession>
<evidence type="ECO:0000313" key="4">
    <source>
        <dbReference type="Proteomes" id="UP000193411"/>
    </source>
</evidence>
<feature type="region of interest" description="Disordered" evidence="1">
    <location>
        <begin position="27"/>
        <end position="61"/>
    </location>
</feature>
<dbReference type="Proteomes" id="UP000193411">
    <property type="component" value="Unassembled WGS sequence"/>
</dbReference>